<dbReference type="EMBL" id="CP058559">
    <property type="protein sequence ID" value="QNO14921.1"/>
    <property type="molecule type" value="Genomic_DNA"/>
</dbReference>
<accession>A0A7G9W8A9</accession>
<dbReference type="KEGG" id="acae:HYG86_09115"/>
<gene>
    <name evidence="1" type="ORF">HYG86_09115</name>
</gene>
<evidence type="ECO:0000313" key="2">
    <source>
        <dbReference type="Proteomes" id="UP000516160"/>
    </source>
</evidence>
<organism evidence="1 2">
    <name type="scientific">Alkalicella caledoniensis</name>
    <dbReference type="NCBI Taxonomy" id="2731377"/>
    <lineage>
        <taxon>Bacteria</taxon>
        <taxon>Bacillati</taxon>
        <taxon>Bacillota</taxon>
        <taxon>Clostridia</taxon>
        <taxon>Eubacteriales</taxon>
        <taxon>Proteinivoracaceae</taxon>
        <taxon>Alkalicella</taxon>
    </lineage>
</organism>
<dbReference type="RefSeq" id="WP_213165285.1">
    <property type="nucleotide sequence ID" value="NZ_CP058559.1"/>
</dbReference>
<dbReference type="AlphaFoldDB" id="A0A7G9W8A9"/>
<dbReference type="Proteomes" id="UP000516160">
    <property type="component" value="Chromosome"/>
</dbReference>
<sequence length="51" mass="5747">MVGAIKRGLTLSDFENLTIGMIIGYITTYNGLDQEESREATQEDIDAFYSR</sequence>
<protein>
    <submittedName>
        <fullName evidence="1">Uncharacterized protein</fullName>
    </submittedName>
</protein>
<evidence type="ECO:0000313" key="1">
    <source>
        <dbReference type="EMBL" id="QNO14921.1"/>
    </source>
</evidence>
<name>A0A7G9W8A9_ALKCA</name>
<keyword evidence="2" id="KW-1185">Reference proteome</keyword>
<proteinExistence type="predicted"/>
<reference evidence="1 2" key="1">
    <citation type="submission" date="2020-07" db="EMBL/GenBank/DDBJ databases">
        <title>Alkalicella. sp. LB2 genome.</title>
        <authorList>
            <person name="Postec A."/>
            <person name="Quemeneur M."/>
        </authorList>
    </citation>
    <scope>NUCLEOTIDE SEQUENCE [LARGE SCALE GENOMIC DNA]</scope>
    <source>
        <strain evidence="1 2">LB2</strain>
    </source>
</reference>